<dbReference type="InParanoid" id="A0A024G266"/>
<feature type="transmembrane region" description="Helical" evidence="6">
    <location>
        <begin position="49"/>
        <end position="72"/>
    </location>
</feature>
<evidence type="ECO:0000256" key="3">
    <source>
        <dbReference type="ARBA" id="ARBA00022989"/>
    </source>
</evidence>
<organism evidence="7 8">
    <name type="scientific">Albugo candida</name>
    <dbReference type="NCBI Taxonomy" id="65357"/>
    <lineage>
        <taxon>Eukaryota</taxon>
        <taxon>Sar</taxon>
        <taxon>Stramenopiles</taxon>
        <taxon>Oomycota</taxon>
        <taxon>Peronosporomycetes</taxon>
        <taxon>Albuginales</taxon>
        <taxon>Albuginaceae</taxon>
        <taxon>Albugo</taxon>
    </lineage>
</organism>
<keyword evidence="8" id="KW-1185">Reference proteome</keyword>
<dbReference type="OrthoDB" id="203284at2759"/>
<reference evidence="7 8" key="1">
    <citation type="submission" date="2012-05" db="EMBL/GenBank/DDBJ databases">
        <title>Recombination and specialization in a pathogen metapopulation.</title>
        <authorList>
            <person name="Gardiner A."/>
            <person name="Kemen E."/>
            <person name="Schultz-Larsen T."/>
            <person name="MacLean D."/>
            <person name="Van Oosterhout C."/>
            <person name="Jones J.D.G."/>
        </authorList>
    </citation>
    <scope>NUCLEOTIDE SEQUENCE [LARGE SCALE GENOMIC DNA]</scope>
    <source>
        <strain evidence="7 8">Ac Nc2</strain>
    </source>
</reference>
<feature type="compositionally biased region" description="Polar residues" evidence="5">
    <location>
        <begin position="184"/>
        <end position="195"/>
    </location>
</feature>
<dbReference type="EMBL" id="CAIX01000012">
    <property type="protein sequence ID" value="CCI40860.1"/>
    <property type="molecule type" value="Genomic_DNA"/>
</dbReference>
<feature type="transmembrane region" description="Helical" evidence="6">
    <location>
        <begin position="110"/>
        <end position="130"/>
    </location>
</feature>
<dbReference type="AlphaFoldDB" id="A0A024G266"/>
<keyword evidence="2 6" id="KW-0812">Transmembrane</keyword>
<evidence type="ECO:0000256" key="5">
    <source>
        <dbReference type="SAM" id="MobiDB-lite"/>
    </source>
</evidence>
<evidence type="ECO:0000256" key="1">
    <source>
        <dbReference type="ARBA" id="ARBA00004141"/>
    </source>
</evidence>
<sequence length="201" mass="21961">MPMPSQLPANVPVAQPVAGQFHLPRAIGEPAGELAERITRMDIARINGYLRLANLFGAGTLVLTSFVALTRLENYEQLLVYVCIMVLAAGLVVCENHESFPSLAEKIKENFGFIFTAPGRSCYVLVIALLAFSLGWIGSIIGFLFLALALFNFFLIHKHPAYQSHMTNMDSSDSTQRGPEIRYNPNQSSTTSASSAGHIMV</sequence>
<keyword evidence="3 6" id="KW-1133">Transmembrane helix</keyword>
<dbReference type="Proteomes" id="UP000053237">
    <property type="component" value="Unassembled WGS sequence"/>
</dbReference>
<feature type="transmembrane region" description="Helical" evidence="6">
    <location>
        <begin position="136"/>
        <end position="156"/>
    </location>
</feature>
<evidence type="ECO:0000256" key="2">
    <source>
        <dbReference type="ARBA" id="ARBA00022692"/>
    </source>
</evidence>
<dbReference type="InterPro" id="IPR013714">
    <property type="entry name" value="Golgi_TVP15"/>
</dbReference>
<protein>
    <submittedName>
        <fullName evidence="7">Uncharacterized protein</fullName>
    </submittedName>
</protein>
<dbReference type="PANTHER" id="PTHR38894:SF1">
    <property type="entry name" value="TRANSMEMBRANE PROTEIN"/>
    <property type="match status" value="1"/>
</dbReference>
<evidence type="ECO:0000256" key="6">
    <source>
        <dbReference type="SAM" id="Phobius"/>
    </source>
</evidence>
<evidence type="ECO:0000313" key="7">
    <source>
        <dbReference type="EMBL" id="CCI40860.1"/>
    </source>
</evidence>
<feature type="transmembrane region" description="Helical" evidence="6">
    <location>
        <begin position="78"/>
        <end position="98"/>
    </location>
</feature>
<feature type="compositionally biased region" description="Polar residues" evidence="5">
    <location>
        <begin position="167"/>
        <end position="177"/>
    </location>
</feature>
<dbReference type="Pfam" id="PF08507">
    <property type="entry name" value="COPI_assoc"/>
    <property type="match status" value="1"/>
</dbReference>
<accession>A0A024G266</accession>
<dbReference type="GO" id="GO:0016020">
    <property type="term" value="C:membrane"/>
    <property type="evidence" value="ECO:0007669"/>
    <property type="project" value="UniProtKB-SubCell"/>
</dbReference>
<gene>
    <name evidence="7" type="ORF">BN9_016440</name>
</gene>
<comment type="caution">
    <text evidence="7">The sequence shown here is derived from an EMBL/GenBank/DDBJ whole genome shotgun (WGS) entry which is preliminary data.</text>
</comment>
<keyword evidence="4 6" id="KW-0472">Membrane</keyword>
<proteinExistence type="predicted"/>
<evidence type="ECO:0000256" key="4">
    <source>
        <dbReference type="ARBA" id="ARBA00023136"/>
    </source>
</evidence>
<evidence type="ECO:0000313" key="8">
    <source>
        <dbReference type="Proteomes" id="UP000053237"/>
    </source>
</evidence>
<dbReference type="PANTHER" id="PTHR38894">
    <property type="entry name" value="TRANSMEMBRANE PROTEIN"/>
    <property type="match status" value="1"/>
</dbReference>
<name>A0A024G266_9STRA</name>
<comment type="subcellular location">
    <subcellularLocation>
        <location evidence="1">Membrane</location>
        <topology evidence="1">Multi-pass membrane protein</topology>
    </subcellularLocation>
</comment>
<feature type="region of interest" description="Disordered" evidence="5">
    <location>
        <begin position="167"/>
        <end position="201"/>
    </location>
</feature>